<dbReference type="Gene3D" id="1.10.442.10">
    <property type="entry name" value="Cytochrome c oxidase subunit IV"/>
    <property type="match status" value="1"/>
</dbReference>
<accession>A0A177VG46</accession>
<dbReference type="PANTHER" id="PTHR10707:SF10">
    <property type="entry name" value="CYTOCHROME C OXIDASE SUBUNIT 4"/>
    <property type="match status" value="1"/>
</dbReference>
<feature type="region of interest" description="Disordered" evidence="10">
    <location>
        <begin position="15"/>
        <end position="92"/>
    </location>
</feature>
<evidence type="ECO:0000256" key="3">
    <source>
        <dbReference type="ARBA" id="ARBA00022692"/>
    </source>
</evidence>
<dbReference type="Proteomes" id="UP000077671">
    <property type="component" value="Unassembled WGS sequence"/>
</dbReference>
<evidence type="ECO:0000256" key="9">
    <source>
        <dbReference type="ARBA" id="ARBA00023136"/>
    </source>
</evidence>
<evidence type="ECO:0000256" key="7">
    <source>
        <dbReference type="ARBA" id="ARBA00023002"/>
    </source>
</evidence>
<evidence type="ECO:0000256" key="2">
    <source>
        <dbReference type="ARBA" id="ARBA00008135"/>
    </source>
</evidence>
<evidence type="ECO:0000313" key="12">
    <source>
        <dbReference type="Proteomes" id="UP000077671"/>
    </source>
</evidence>
<name>A0A177VG46_9BASI</name>
<dbReference type="AlphaFoldDB" id="A0A177VG46"/>
<feature type="compositionally biased region" description="Basic and acidic residues" evidence="10">
    <location>
        <begin position="22"/>
        <end position="31"/>
    </location>
</feature>
<dbReference type="CDD" id="cd00922">
    <property type="entry name" value="Cyt_c_Oxidase_IV"/>
    <property type="match status" value="1"/>
</dbReference>
<reference evidence="11" key="2">
    <citation type="journal article" date="2019" name="IMA Fungus">
        <title>Genome sequencing and comparison of five Tilletia species to identify candidate genes for the detection of regulated species infecting wheat.</title>
        <authorList>
            <person name="Nguyen H.D.T."/>
            <person name="Sultana T."/>
            <person name="Kesanakurti P."/>
            <person name="Hambleton S."/>
        </authorList>
    </citation>
    <scope>NUCLEOTIDE SEQUENCE</scope>
    <source>
        <strain evidence="11">DAOMC 238032</strain>
    </source>
</reference>
<evidence type="ECO:0000313" key="11">
    <source>
        <dbReference type="EMBL" id="KAE8253418.1"/>
    </source>
</evidence>
<keyword evidence="9" id="KW-0472">Membrane</keyword>
<dbReference type="GO" id="GO:0016491">
    <property type="term" value="F:oxidoreductase activity"/>
    <property type="evidence" value="ECO:0007669"/>
    <property type="project" value="UniProtKB-KW"/>
</dbReference>
<reference evidence="11" key="1">
    <citation type="submission" date="2016-04" db="EMBL/GenBank/DDBJ databases">
        <authorList>
            <person name="Nguyen H.D."/>
            <person name="Kesanakurti P."/>
            <person name="Cullis J."/>
            <person name="Levesque C.A."/>
            <person name="Hambleton S."/>
        </authorList>
    </citation>
    <scope>NUCLEOTIDE SEQUENCE</scope>
    <source>
        <strain evidence="11">DAOMC 238032</strain>
    </source>
</reference>
<dbReference type="PANTHER" id="PTHR10707">
    <property type="entry name" value="CYTOCHROME C OXIDASE SUBUNIT IV"/>
    <property type="match status" value="1"/>
</dbReference>
<keyword evidence="6" id="KW-1133">Transmembrane helix</keyword>
<gene>
    <name evidence="11" type="ORF">A4X03_0g5901</name>
</gene>
<comment type="caution">
    <text evidence="11">The sequence shown here is derived from an EMBL/GenBank/DDBJ whole genome shotgun (WGS) entry which is preliminary data.</text>
</comment>
<dbReference type="GO" id="GO:0045277">
    <property type="term" value="C:respiratory chain complex IV"/>
    <property type="evidence" value="ECO:0007669"/>
    <property type="project" value="InterPro"/>
</dbReference>
<keyword evidence="7" id="KW-0560">Oxidoreductase</keyword>
<evidence type="ECO:0000256" key="6">
    <source>
        <dbReference type="ARBA" id="ARBA00022989"/>
    </source>
</evidence>
<proteinExistence type="inferred from homology"/>
<dbReference type="SUPFAM" id="SSF81406">
    <property type="entry name" value="Mitochondrial cytochrome c oxidase subunit IV"/>
    <property type="match status" value="1"/>
</dbReference>
<organism evidence="11 12">
    <name type="scientific">Tilletia caries</name>
    <name type="common">wheat bunt fungus</name>
    <dbReference type="NCBI Taxonomy" id="13290"/>
    <lineage>
        <taxon>Eukaryota</taxon>
        <taxon>Fungi</taxon>
        <taxon>Dikarya</taxon>
        <taxon>Basidiomycota</taxon>
        <taxon>Ustilaginomycotina</taxon>
        <taxon>Exobasidiomycetes</taxon>
        <taxon>Tilletiales</taxon>
        <taxon>Tilletiaceae</taxon>
        <taxon>Tilletia</taxon>
    </lineage>
</organism>
<dbReference type="GO" id="GO:0005743">
    <property type="term" value="C:mitochondrial inner membrane"/>
    <property type="evidence" value="ECO:0007669"/>
    <property type="project" value="UniProtKB-SubCell"/>
</dbReference>
<feature type="compositionally biased region" description="Low complexity" evidence="10">
    <location>
        <begin position="76"/>
        <end position="87"/>
    </location>
</feature>
<keyword evidence="8" id="KW-0496">Mitochondrion</keyword>
<keyword evidence="5" id="KW-0809">Transit peptide</keyword>
<comment type="subcellular location">
    <subcellularLocation>
        <location evidence="1">Mitochondrion inner membrane</location>
        <topology evidence="1">Single-pass membrane protein</topology>
    </subcellularLocation>
</comment>
<dbReference type="InterPro" id="IPR004203">
    <property type="entry name" value="Cyt_c_oxidase_su4_fam"/>
</dbReference>
<dbReference type="EMBL" id="LWDD02001022">
    <property type="protein sequence ID" value="KAE8253418.1"/>
    <property type="molecule type" value="Genomic_DNA"/>
</dbReference>
<feature type="compositionally biased region" description="Polar residues" evidence="10">
    <location>
        <begin position="32"/>
        <end position="63"/>
    </location>
</feature>
<evidence type="ECO:0008006" key="13">
    <source>
        <dbReference type="Google" id="ProtNLM"/>
    </source>
</evidence>
<dbReference type="Pfam" id="PF02936">
    <property type="entry name" value="COX4"/>
    <property type="match status" value="1"/>
</dbReference>
<evidence type="ECO:0000256" key="4">
    <source>
        <dbReference type="ARBA" id="ARBA00022792"/>
    </source>
</evidence>
<evidence type="ECO:0000256" key="1">
    <source>
        <dbReference type="ARBA" id="ARBA00004434"/>
    </source>
</evidence>
<dbReference type="GO" id="GO:0006123">
    <property type="term" value="P:mitochondrial electron transport, cytochrome c to oxygen"/>
    <property type="evidence" value="ECO:0007669"/>
    <property type="project" value="InterPro"/>
</dbReference>
<evidence type="ECO:0000256" key="10">
    <source>
        <dbReference type="SAM" id="MobiDB-lite"/>
    </source>
</evidence>
<protein>
    <recommendedName>
        <fullName evidence="13">Cytochrome c oxidase subunit IV</fullName>
    </recommendedName>
</protein>
<keyword evidence="4" id="KW-0999">Mitochondrion inner membrane</keyword>
<evidence type="ECO:0000256" key="8">
    <source>
        <dbReference type="ARBA" id="ARBA00023128"/>
    </source>
</evidence>
<comment type="similarity">
    <text evidence="2">Belongs to the cytochrome c oxidase IV family.</text>
</comment>
<dbReference type="InterPro" id="IPR036639">
    <property type="entry name" value="Cyt_c_oxidase_su4_sf"/>
</dbReference>
<evidence type="ECO:0000256" key="5">
    <source>
        <dbReference type="ARBA" id="ARBA00022946"/>
    </source>
</evidence>
<sequence>MGALWKGKPKLINARLVCSEPGHPESKKKTTEPSSRSVTAQHSTAQHSTQRFSSTPSGNSRPHLNSLIRLTTRYFPSTPTPSRSARSQPRDNSMIAPIRASSARVASAAALRSATASGSSPLAAAVSSRTMVTKAERWTPALAHSPALPDASNPQTKADLTASLPNIEARWAWLSKEEQFGVFRLLEEIQKKDWKELSIDEKKAAYFISFGPHGPRKPVTEPGQGLRTFAGVVIATAAAIGVFYGFRSIGGTPPRTLNPEYQEQMTQKAIEDNQNPITGMASEGYKGKGHITKSYA</sequence>
<keyword evidence="3" id="KW-0812">Transmembrane</keyword>